<dbReference type="EMBL" id="UOGI01000369">
    <property type="protein sequence ID" value="VAX34672.1"/>
    <property type="molecule type" value="Genomic_DNA"/>
</dbReference>
<dbReference type="InterPro" id="IPR036397">
    <property type="entry name" value="RNaseH_sf"/>
</dbReference>
<dbReference type="Pfam" id="PF10108">
    <property type="entry name" value="DNA_pol_B_exo2"/>
    <property type="match status" value="1"/>
</dbReference>
<dbReference type="InterPro" id="IPR012337">
    <property type="entry name" value="RNaseH-like_sf"/>
</dbReference>
<organism evidence="2">
    <name type="scientific">hydrothermal vent metagenome</name>
    <dbReference type="NCBI Taxonomy" id="652676"/>
    <lineage>
        <taxon>unclassified sequences</taxon>
        <taxon>metagenomes</taxon>
        <taxon>ecological metagenomes</taxon>
    </lineage>
</organism>
<dbReference type="GO" id="GO:0003676">
    <property type="term" value="F:nucleic acid binding"/>
    <property type="evidence" value="ECO:0007669"/>
    <property type="project" value="InterPro"/>
</dbReference>
<proteinExistence type="predicted"/>
<feature type="domain" description="Predicted 3'-5' exonuclease PolB-like" evidence="1">
    <location>
        <begin position="86"/>
        <end position="217"/>
    </location>
</feature>
<name>A0A3B1D1R4_9ZZZZ</name>
<protein>
    <recommendedName>
        <fullName evidence="1">Predicted 3'-5' exonuclease PolB-like domain-containing protein</fullName>
    </recommendedName>
</protein>
<dbReference type="SUPFAM" id="SSF53098">
    <property type="entry name" value="Ribonuclease H-like"/>
    <property type="match status" value="1"/>
</dbReference>
<reference evidence="2" key="1">
    <citation type="submission" date="2018-06" db="EMBL/GenBank/DDBJ databases">
        <authorList>
            <person name="Zhirakovskaya E."/>
        </authorList>
    </citation>
    <scope>NUCLEOTIDE SEQUENCE</scope>
</reference>
<evidence type="ECO:0000259" key="1">
    <source>
        <dbReference type="Pfam" id="PF10108"/>
    </source>
</evidence>
<sequence>MSRIIFDIETIGADFDALDLPQQEYLLKYAETEEEAEAVKDSLGLYPLTGEIVTIGLMNPDTLKGVLYFQAPGKDIAPFEEDGIQYETGTEREILEKFWDVIKSYSQFVTFNGRTFDCPFILIRSAMHKLRPTRELMPNRYNGPHIDLLDQLTFYGATRRRFSLDMWCRALGIKSPKDEGIAGQDVKRFFMEGHYTDIARYCARDLLATRELLLRWENYVKFKPGSAS</sequence>
<dbReference type="AlphaFoldDB" id="A0A3B1D1R4"/>
<dbReference type="InterPro" id="IPR019288">
    <property type="entry name" value="3'-5'_exonuclease_PolB-like"/>
</dbReference>
<evidence type="ECO:0000313" key="2">
    <source>
        <dbReference type="EMBL" id="VAX34672.1"/>
    </source>
</evidence>
<gene>
    <name evidence="2" type="ORF">MNBD_NITROSPIRAE03-229</name>
</gene>
<accession>A0A3B1D1R4</accession>
<dbReference type="Gene3D" id="3.30.420.10">
    <property type="entry name" value="Ribonuclease H-like superfamily/Ribonuclease H"/>
    <property type="match status" value="1"/>
</dbReference>